<comment type="subcellular location">
    <subcellularLocation>
        <location evidence="1">Cell membrane</location>
        <topology evidence="1">Multi-pass membrane protein</topology>
    </subcellularLocation>
</comment>
<feature type="transmembrane region" description="Helical" evidence="6">
    <location>
        <begin position="186"/>
        <end position="205"/>
    </location>
</feature>
<name>A0A6B0XXL5_9RHOB</name>
<dbReference type="InterPro" id="IPR001851">
    <property type="entry name" value="ABC_transp_permease"/>
</dbReference>
<evidence type="ECO:0000256" key="5">
    <source>
        <dbReference type="ARBA" id="ARBA00023136"/>
    </source>
</evidence>
<dbReference type="PANTHER" id="PTHR32196:SF69">
    <property type="entry name" value="BRANCHED-CHAIN AMINO ACID TRANSPORT SYSTEM, PERMEASE PROTEIN"/>
    <property type="match status" value="1"/>
</dbReference>
<dbReference type="PANTHER" id="PTHR32196">
    <property type="entry name" value="ABC TRANSPORTER PERMEASE PROTEIN YPHD-RELATED-RELATED"/>
    <property type="match status" value="1"/>
</dbReference>
<dbReference type="AlphaFoldDB" id="A0A6B0XXL5"/>
<evidence type="ECO:0000313" key="7">
    <source>
        <dbReference type="EMBL" id="MXY33474.1"/>
    </source>
</evidence>
<sequence length="302" mass="31066">MIDFLNTYFNLIPVSLTQGGVYAFVALGVMIPFRLLSLPDLTAEGSFPLGGAVAAAMLAGGFGIAPAILAALLAGALAGCLTALIHLAFKVTSLLAGIIVLTMLFSINIRVMGKPNTALFSHDTLFTAFLGADGGAPLTQFALLAVLLLIVCGALHWFLLTEVGLGLRAVGSNQVMARAHGLSTRAFVIAGLGLAGCLAALGGATMSQYQSYADVNMGVGVLVIGLAGTILGEAILGRDSLLRQIAAPVVGSLFYFQFVAVALSLGFKPSDLKLLTGLFVLAALGAPLLKARLDKRARPSRP</sequence>
<reference evidence="7" key="1">
    <citation type="submission" date="2019-09" db="EMBL/GenBank/DDBJ databases">
        <title>Characterisation of the sponge microbiome using genome-centric metagenomics.</title>
        <authorList>
            <person name="Engelberts J.P."/>
            <person name="Robbins S.J."/>
            <person name="De Goeij J.M."/>
            <person name="Aranda M."/>
            <person name="Bell S.C."/>
            <person name="Webster N.S."/>
        </authorList>
    </citation>
    <scope>NUCLEOTIDE SEQUENCE</scope>
    <source>
        <strain evidence="7">SB0664_bin_43</strain>
    </source>
</reference>
<evidence type="ECO:0000256" key="1">
    <source>
        <dbReference type="ARBA" id="ARBA00004651"/>
    </source>
</evidence>
<keyword evidence="4 6" id="KW-1133">Transmembrane helix</keyword>
<feature type="transmembrane region" description="Helical" evidence="6">
    <location>
        <begin position="217"/>
        <end position="236"/>
    </location>
</feature>
<accession>A0A6B0XXL5</accession>
<dbReference type="Pfam" id="PF02653">
    <property type="entry name" value="BPD_transp_2"/>
    <property type="match status" value="1"/>
</dbReference>
<organism evidence="7">
    <name type="scientific">Boseongicola sp. SB0664_bin_43</name>
    <dbReference type="NCBI Taxonomy" id="2604844"/>
    <lineage>
        <taxon>Bacteria</taxon>
        <taxon>Pseudomonadati</taxon>
        <taxon>Pseudomonadota</taxon>
        <taxon>Alphaproteobacteria</taxon>
        <taxon>Rhodobacterales</taxon>
        <taxon>Paracoccaceae</taxon>
        <taxon>Boseongicola</taxon>
    </lineage>
</organism>
<dbReference type="CDD" id="cd06574">
    <property type="entry name" value="TM_PBP1_branched-chain-AA_like"/>
    <property type="match status" value="1"/>
</dbReference>
<evidence type="ECO:0000256" key="4">
    <source>
        <dbReference type="ARBA" id="ARBA00022989"/>
    </source>
</evidence>
<feature type="transmembrane region" description="Helical" evidence="6">
    <location>
        <begin position="83"/>
        <end position="105"/>
    </location>
</feature>
<feature type="transmembrane region" description="Helical" evidence="6">
    <location>
        <begin position="245"/>
        <end position="266"/>
    </location>
</feature>
<proteinExistence type="predicted"/>
<keyword evidence="3 6" id="KW-0812">Transmembrane</keyword>
<keyword evidence="2" id="KW-1003">Cell membrane</keyword>
<dbReference type="GO" id="GO:0005886">
    <property type="term" value="C:plasma membrane"/>
    <property type="evidence" value="ECO:0007669"/>
    <property type="project" value="UniProtKB-SubCell"/>
</dbReference>
<gene>
    <name evidence="7" type="ORF">F4Y60_05170</name>
</gene>
<feature type="transmembrane region" description="Helical" evidence="6">
    <location>
        <begin position="272"/>
        <end position="291"/>
    </location>
</feature>
<evidence type="ECO:0000256" key="3">
    <source>
        <dbReference type="ARBA" id="ARBA00022692"/>
    </source>
</evidence>
<feature type="transmembrane region" description="Helical" evidence="6">
    <location>
        <begin position="49"/>
        <end position="77"/>
    </location>
</feature>
<keyword evidence="5 6" id="KW-0472">Membrane</keyword>
<protein>
    <submittedName>
        <fullName evidence="7">ABC transporter permease</fullName>
    </submittedName>
</protein>
<dbReference type="GO" id="GO:0022857">
    <property type="term" value="F:transmembrane transporter activity"/>
    <property type="evidence" value="ECO:0007669"/>
    <property type="project" value="InterPro"/>
</dbReference>
<comment type="caution">
    <text evidence="7">The sequence shown here is derived from an EMBL/GenBank/DDBJ whole genome shotgun (WGS) entry which is preliminary data.</text>
</comment>
<evidence type="ECO:0000256" key="2">
    <source>
        <dbReference type="ARBA" id="ARBA00022475"/>
    </source>
</evidence>
<feature type="transmembrane region" description="Helical" evidence="6">
    <location>
        <begin position="20"/>
        <end position="37"/>
    </location>
</feature>
<feature type="transmembrane region" description="Helical" evidence="6">
    <location>
        <begin position="142"/>
        <end position="165"/>
    </location>
</feature>
<dbReference type="EMBL" id="VXRY01000206">
    <property type="protein sequence ID" value="MXY33474.1"/>
    <property type="molecule type" value="Genomic_DNA"/>
</dbReference>
<evidence type="ECO:0000256" key="6">
    <source>
        <dbReference type="SAM" id="Phobius"/>
    </source>
</evidence>